<dbReference type="EMBL" id="NIOF01000002">
    <property type="protein sequence ID" value="OWQ92042.1"/>
    <property type="molecule type" value="Genomic_DNA"/>
</dbReference>
<dbReference type="AlphaFoldDB" id="A0A246JHK9"/>
<dbReference type="OrthoDB" id="8479979at2"/>
<protein>
    <submittedName>
        <fullName evidence="2">Peptidase M15</fullName>
    </submittedName>
</protein>
<dbReference type="Pfam" id="PF13539">
    <property type="entry name" value="Peptidase_M15_4"/>
    <property type="match status" value="1"/>
</dbReference>
<dbReference type="Proteomes" id="UP000197468">
    <property type="component" value="Unassembled WGS sequence"/>
</dbReference>
<name>A0A246JHK9_9BURK</name>
<keyword evidence="3" id="KW-1185">Reference proteome</keyword>
<evidence type="ECO:0000259" key="1">
    <source>
        <dbReference type="Pfam" id="PF13539"/>
    </source>
</evidence>
<dbReference type="InterPro" id="IPR039561">
    <property type="entry name" value="Peptidase_M15C"/>
</dbReference>
<evidence type="ECO:0000313" key="3">
    <source>
        <dbReference type="Proteomes" id="UP000197468"/>
    </source>
</evidence>
<dbReference type="RefSeq" id="WP_088383892.1">
    <property type="nucleotide sequence ID" value="NZ_NIOF01000002.1"/>
</dbReference>
<comment type="caution">
    <text evidence="2">The sequence shown here is derived from an EMBL/GenBank/DDBJ whole genome shotgun (WGS) entry which is preliminary data.</text>
</comment>
<accession>A0A246JHK9</accession>
<dbReference type="SUPFAM" id="SSF55166">
    <property type="entry name" value="Hedgehog/DD-peptidase"/>
    <property type="match status" value="1"/>
</dbReference>
<dbReference type="InterPro" id="IPR009045">
    <property type="entry name" value="Zn_M74/Hedgehog-like"/>
</dbReference>
<dbReference type="Gene3D" id="3.30.1380.10">
    <property type="match status" value="1"/>
</dbReference>
<sequence>MTFKFSTASEQRLVGVHPHLVNVVRLALSISPLDFSVTEGLRTKERQAQLVKAGASRTMNSRHLTGHAVDLAAFLEGRVSWDWLLYRRLNDEAMQPAAKELGIPIVWGGSWVNFPDGPHWELNRVSYP</sequence>
<dbReference type="CDD" id="cd14845">
    <property type="entry name" value="L-Ala-D-Glu_peptidase_like"/>
    <property type="match status" value="1"/>
</dbReference>
<dbReference type="GO" id="GO:0008233">
    <property type="term" value="F:peptidase activity"/>
    <property type="evidence" value="ECO:0007669"/>
    <property type="project" value="InterPro"/>
</dbReference>
<organism evidence="2 3">
    <name type="scientific">Roseateles aquatilis</name>
    <dbReference type="NCBI Taxonomy" id="431061"/>
    <lineage>
        <taxon>Bacteria</taxon>
        <taxon>Pseudomonadati</taxon>
        <taxon>Pseudomonadota</taxon>
        <taxon>Betaproteobacteria</taxon>
        <taxon>Burkholderiales</taxon>
        <taxon>Sphaerotilaceae</taxon>
        <taxon>Roseateles</taxon>
    </lineage>
</organism>
<gene>
    <name evidence="2" type="ORF">CDN99_06700</name>
</gene>
<feature type="domain" description="Peptidase M15C" evidence="1">
    <location>
        <begin position="56"/>
        <end position="121"/>
    </location>
</feature>
<reference evidence="2 3" key="1">
    <citation type="journal article" date="2008" name="Int. J. Syst. Evol. Microbiol.">
        <title>Description of Roseateles aquatilis sp. nov. and Roseateles terrae sp. nov., in the class Betaproteobacteria, and emended description of the genus Roseateles.</title>
        <authorList>
            <person name="Gomila M."/>
            <person name="Bowien B."/>
            <person name="Falsen E."/>
            <person name="Moore E.R."/>
            <person name="Lalucat J."/>
        </authorList>
    </citation>
    <scope>NUCLEOTIDE SEQUENCE [LARGE SCALE GENOMIC DNA]</scope>
    <source>
        <strain evidence="2 3">CCUG 48205</strain>
    </source>
</reference>
<proteinExistence type="predicted"/>
<evidence type="ECO:0000313" key="2">
    <source>
        <dbReference type="EMBL" id="OWQ92042.1"/>
    </source>
</evidence>